<keyword evidence="4" id="KW-0132">Cell division</keyword>
<dbReference type="GO" id="GO:0032153">
    <property type="term" value="C:cell division site"/>
    <property type="evidence" value="ECO:0007669"/>
    <property type="project" value="TreeGrafter"/>
</dbReference>
<dbReference type="GO" id="GO:0000917">
    <property type="term" value="P:division septum assembly"/>
    <property type="evidence" value="ECO:0007669"/>
    <property type="project" value="UniProtKB-KW"/>
</dbReference>
<dbReference type="Gene3D" id="6.10.250.790">
    <property type="match status" value="1"/>
</dbReference>
<proteinExistence type="predicted"/>
<dbReference type="GO" id="GO:0000921">
    <property type="term" value="P:septin ring assembly"/>
    <property type="evidence" value="ECO:0007669"/>
    <property type="project" value="TreeGrafter"/>
</dbReference>
<dbReference type="GO" id="GO:0005829">
    <property type="term" value="C:cytosol"/>
    <property type="evidence" value="ECO:0007669"/>
    <property type="project" value="TreeGrafter"/>
</dbReference>
<evidence type="ECO:0000313" key="10">
    <source>
        <dbReference type="EMBL" id="OGL43326.1"/>
    </source>
</evidence>
<dbReference type="InterPro" id="IPR053712">
    <property type="entry name" value="Bac_CellDiv_Activator"/>
</dbReference>
<name>A0A1F7RP37_9BACT</name>
<dbReference type="GO" id="GO:0043093">
    <property type="term" value="P:FtsZ-dependent cytokinesis"/>
    <property type="evidence" value="ECO:0007669"/>
    <property type="project" value="TreeGrafter"/>
</dbReference>
<evidence type="ECO:0000256" key="9">
    <source>
        <dbReference type="ARBA" id="ARBA00033158"/>
    </source>
</evidence>
<evidence type="ECO:0000256" key="2">
    <source>
        <dbReference type="ARBA" id="ARBA00015195"/>
    </source>
</evidence>
<accession>A0A1F7RP37</accession>
<protein>
    <recommendedName>
        <fullName evidence="2">Cell division protein ZapA</fullName>
    </recommendedName>
    <alternativeName>
        <fullName evidence="9">Z ring-associated protein ZapA</fullName>
    </alternativeName>
</protein>
<keyword evidence="6" id="KW-0131">Cell cycle</keyword>
<evidence type="ECO:0000256" key="7">
    <source>
        <dbReference type="ARBA" id="ARBA00024910"/>
    </source>
</evidence>
<evidence type="ECO:0000256" key="5">
    <source>
        <dbReference type="ARBA" id="ARBA00023210"/>
    </source>
</evidence>
<dbReference type="InterPro" id="IPR007838">
    <property type="entry name" value="Cell_div_ZapA-like"/>
</dbReference>
<organism evidence="10 11">
    <name type="scientific">Candidatus Schekmanbacteria bacterium GWA2_38_11</name>
    <dbReference type="NCBI Taxonomy" id="1817876"/>
    <lineage>
        <taxon>Bacteria</taxon>
        <taxon>Candidatus Schekmaniibacteriota</taxon>
    </lineage>
</organism>
<evidence type="ECO:0000256" key="3">
    <source>
        <dbReference type="ARBA" id="ARBA00022490"/>
    </source>
</evidence>
<evidence type="ECO:0000256" key="8">
    <source>
        <dbReference type="ARBA" id="ARBA00026068"/>
    </source>
</evidence>
<comment type="subunit">
    <text evidence="8">Homodimer. Interacts with FtsZ.</text>
</comment>
<evidence type="ECO:0000313" key="11">
    <source>
        <dbReference type="Proteomes" id="UP000178526"/>
    </source>
</evidence>
<gene>
    <name evidence="10" type="ORF">A2042_02235</name>
</gene>
<dbReference type="Proteomes" id="UP000178526">
    <property type="component" value="Unassembled WGS sequence"/>
</dbReference>
<dbReference type="AlphaFoldDB" id="A0A1F7RP37"/>
<dbReference type="Pfam" id="PF05164">
    <property type="entry name" value="ZapA"/>
    <property type="match status" value="1"/>
</dbReference>
<evidence type="ECO:0000256" key="6">
    <source>
        <dbReference type="ARBA" id="ARBA00023306"/>
    </source>
</evidence>
<comment type="caution">
    <text evidence="10">The sequence shown here is derived from an EMBL/GenBank/DDBJ whole genome shotgun (WGS) entry which is preliminary data.</text>
</comment>
<comment type="function">
    <text evidence="7">Activator of cell division through the inhibition of FtsZ GTPase activity, therefore promoting FtsZ assembly into bundles of protofilaments necessary for the formation of the division Z ring. It is recruited early at mid-cell but it is not essential for cell division.</text>
</comment>
<dbReference type="GO" id="GO:0030428">
    <property type="term" value="C:cell septum"/>
    <property type="evidence" value="ECO:0007669"/>
    <property type="project" value="TreeGrafter"/>
</dbReference>
<evidence type="ECO:0000256" key="1">
    <source>
        <dbReference type="ARBA" id="ARBA00004496"/>
    </source>
</evidence>
<comment type="subcellular location">
    <subcellularLocation>
        <location evidence="1">Cytoplasm</location>
    </subcellularLocation>
</comment>
<keyword evidence="5" id="KW-0717">Septation</keyword>
<dbReference type="InterPro" id="IPR036192">
    <property type="entry name" value="Cell_div_ZapA-like_sf"/>
</dbReference>
<reference evidence="10 11" key="1">
    <citation type="journal article" date="2016" name="Nat. Commun.">
        <title>Thousands of microbial genomes shed light on interconnected biogeochemical processes in an aquifer system.</title>
        <authorList>
            <person name="Anantharaman K."/>
            <person name="Brown C.T."/>
            <person name="Hug L.A."/>
            <person name="Sharon I."/>
            <person name="Castelle C.J."/>
            <person name="Probst A.J."/>
            <person name="Thomas B.C."/>
            <person name="Singh A."/>
            <person name="Wilkins M.J."/>
            <person name="Karaoz U."/>
            <person name="Brodie E.L."/>
            <person name="Williams K.H."/>
            <person name="Hubbard S.S."/>
            <person name="Banfield J.F."/>
        </authorList>
    </citation>
    <scope>NUCLEOTIDE SEQUENCE [LARGE SCALE GENOMIC DNA]</scope>
</reference>
<keyword evidence="3" id="KW-0963">Cytoplasm</keyword>
<dbReference type="EMBL" id="MGDB01000005">
    <property type="protein sequence ID" value="OGL43326.1"/>
    <property type="molecule type" value="Genomic_DNA"/>
</dbReference>
<dbReference type="SUPFAM" id="SSF102829">
    <property type="entry name" value="Cell division protein ZapA-like"/>
    <property type="match status" value="1"/>
</dbReference>
<sequence>MSGKIELTENKSRQIKVDILGKTYTLKGDSESGYVEKIADYVDQKMKALSTNSEIVDSSKIAILAALNIADELFKTKDELIGKLKLNEEKAADLLNLLNNEFKKFEDFIE</sequence>
<dbReference type="PANTHER" id="PTHR34981">
    <property type="entry name" value="CELL DIVISION PROTEIN ZAPA"/>
    <property type="match status" value="1"/>
</dbReference>
<evidence type="ECO:0000256" key="4">
    <source>
        <dbReference type="ARBA" id="ARBA00022618"/>
    </source>
</evidence>
<dbReference type="PANTHER" id="PTHR34981:SF1">
    <property type="entry name" value="CELL DIVISION PROTEIN ZAPA"/>
    <property type="match status" value="1"/>
</dbReference>